<accession>A0A518CV96</accession>
<evidence type="ECO:0000259" key="1">
    <source>
        <dbReference type="Pfam" id="PF09848"/>
    </source>
</evidence>
<proteinExistence type="predicted"/>
<sequence length="662" mass="73742">MNRAYFDCSFRDFCAVDPEAVLGRLVKAHGHATEHLQRGAWEVEIAHLQSSLKQWTTGHVFLELSIPRMGKRADAVLLLEGVIFVLEYKVGESNYTASAAAQALDYALDLKNFHAGSREAPIVPIVVATRAQREEPRLVYSEDAVFAPLYANSESLVDVIEAALEYKSASINAEAWRESGYEPTPTIVEAARTLYAGHSVAEISRSDAGAINLSRTAAAIDALIDEAKAERKKIVCFVTGVPGSGKTLAGLNVATRRHRAHEDEHAVFLSGNDPLVTVLREALARDDVERARVAEAKVKKDDAKRRANSFIQNVRHFRDDALTSRSAPAEHVVVFDEAQRAWDQAMATKFMQEKRGQAGFNMSEPQFLLSVMDRHTDWAVVVCLVGGGQEINTGEAGLMGWFDALWKHFPGWTVAYSDRISGAEYFDGDEFHELVEGLRDSRRAPDLHLGVSLRSFRSESVAAFVSGIVRADAREARRQAVELGQYPFVLTRDIDQARRWLREKARGSERFGLVASSGAVRLKPSGLHVKTRIKAAEWFLNPSDDVRSSFALEDAATEFDIQGLELDWVGVCWDANFRYGKSGWSCFSFVGTKWNKVHRVEKVRYLTNAYRVLLTRARQGVVIYVPRGDASDATRLPEFYDKTAEFLIDCGVEPLDQVLTDI</sequence>
<dbReference type="AlphaFoldDB" id="A0A518CV96"/>
<dbReference type="SUPFAM" id="SSF52540">
    <property type="entry name" value="P-loop containing nucleoside triphosphate hydrolases"/>
    <property type="match status" value="1"/>
</dbReference>
<dbReference type="Proteomes" id="UP000319342">
    <property type="component" value="Chromosome"/>
</dbReference>
<dbReference type="InterPro" id="IPR018647">
    <property type="entry name" value="SLFN_3-like_DNA/RNA_helicase"/>
</dbReference>
<gene>
    <name evidence="2" type="ORF">Pla163_02420</name>
</gene>
<organism evidence="2 3">
    <name type="scientific">Rohdeia mirabilis</name>
    <dbReference type="NCBI Taxonomy" id="2528008"/>
    <lineage>
        <taxon>Bacteria</taxon>
        <taxon>Pseudomonadati</taxon>
        <taxon>Planctomycetota</taxon>
        <taxon>Planctomycetia</taxon>
        <taxon>Planctomycetia incertae sedis</taxon>
        <taxon>Rohdeia</taxon>
    </lineage>
</organism>
<reference evidence="2 3" key="1">
    <citation type="submission" date="2019-02" db="EMBL/GenBank/DDBJ databases">
        <title>Deep-cultivation of Planctomycetes and their phenomic and genomic characterization uncovers novel biology.</title>
        <authorList>
            <person name="Wiegand S."/>
            <person name="Jogler M."/>
            <person name="Boedeker C."/>
            <person name="Pinto D."/>
            <person name="Vollmers J."/>
            <person name="Rivas-Marin E."/>
            <person name="Kohn T."/>
            <person name="Peeters S.H."/>
            <person name="Heuer A."/>
            <person name="Rast P."/>
            <person name="Oberbeckmann S."/>
            <person name="Bunk B."/>
            <person name="Jeske O."/>
            <person name="Meyerdierks A."/>
            <person name="Storesund J.E."/>
            <person name="Kallscheuer N."/>
            <person name="Luecker S."/>
            <person name="Lage O.M."/>
            <person name="Pohl T."/>
            <person name="Merkel B.J."/>
            <person name="Hornburger P."/>
            <person name="Mueller R.-W."/>
            <person name="Bruemmer F."/>
            <person name="Labrenz M."/>
            <person name="Spormann A.M."/>
            <person name="Op den Camp H."/>
            <person name="Overmann J."/>
            <person name="Amann R."/>
            <person name="Jetten M.S.M."/>
            <person name="Mascher T."/>
            <person name="Medema M.H."/>
            <person name="Devos D.P."/>
            <person name="Kaster A.-K."/>
            <person name="Ovreas L."/>
            <person name="Rohde M."/>
            <person name="Galperin M.Y."/>
            <person name="Jogler C."/>
        </authorList>
    </citation>
    <scope>NUCLEOTIDE SEQUENCE [LARGE SCALE GENOMIC DNA]</scope>
    <source>
        <strain evidence="2 3">Pla163</strain>
    </source>
</reference>
<dbReference type="EMBL" id="CP036290">
    <property type="protein sequence ID" value="QDU83145.1"/>
    <property type="molecule type" value="Genomic_DNA"/>
</dbReference>
<dbReference type="Gene3D" id="3.40.50.300">
    <property type="entry name" value="P-loop containing nucleotide triphosphate hydrolases"/>
    <property type="match status" value="1"/>
</dbReference>
<feature type="domain" description="Schlafen group 3-like DNA/RNA helicase" evidence="1">
    <location>
        <begin position="234"/>
        <end position="626"/>
    </location>
</feature>
<dbReference type="InterPro" id="IPR027417">
    <property type="entry name" value="P-loop_NTPase"/>
</dbReference>
<keyword evidence="3" id="KW-1185">Reference proteome</keyword>
<protein>
    <recommendedName>
        <fullName evidence="1">Schlafen group 3-like DNA/RNA helicase domain-containing protein</fullName>
    </recommendedName>
</protein>
<evidence type="ECO:0000313" key="2">
    <source>
        <dbReference type="EMBL" id="QDU83145.1"/>
    </source>
</evidence>
<dbReference type="RefSeq" id="WP_145182329.1">
    <property type="nucleotide sequence ID" value="NZ_CP036290.1"/>
</dbReference>
<evidence type="ECO:0000313" key="3">
    <source>
        <dbReference type="Proteomes" id="UP000319342"/>
    </source>
</evidence>
<dbReference type="Pfam" id="PF09848">
    <property type="entry name" value="SLFN-g3_helicase"/>
    <property type="match status" value="1"/>
</dbReference>
<name>A0A518CV96_9BACT</name>
<dbReference type="OrthoDB" id="3193269at2"/>